<dbReference type="PANTHER" id="PTHR11638:SF18">
    <property type="entry name" value="HEAT SHOCK PROTEIN 104"/>
    <property type="match status" value="1"/>
</dbReference>
<dbReference type="InterPro" id="IPR019489">
    <property type="entry name" value="Clp_ATPase_C"/>
</dbReference>
<dbReference type="Proteomes" id="UP001171945">
    <property type="component" value="Unassembled WGS sequence"/>
</dbReference>
<keyword evidence="1" id="KW-0547">Nucleotide-binding</keyword>
<name>A0ABT7VQL0_9GAMM</name>
<keyword evidence="3" id="KW-0143">Chaperone</keyword>
<evidence type="ECO:0000313" key="7">
    <source>
        <dbReference type="Proteomes" id="UP001171945"/>
    </source>
</evidence>
<keyword evidence="7" id="KW-1185">Reference proteome</keyword>
<dbReference type="CDD" id="cd19499">
    <property type="entry name" value="RecA-like_ClpB_Hsp104-like"/>
    <property type="match status" value="1"/>
</dbReference>
<evidence type="ECO:0000256" key="2">
    <source>
        <dbReference type="ARBA" id="ARBA00022840"/>
    </source>
</evidence>
<organism evidence="6 7">
    <name type="scientific">Candidatus Marithioploca araucensis</name>
    <dbReference type="NCBI Taxonomy" id="70273"/>
    <lineage>
        <taxon>Bacteria</taxon>
        <taxon>Pseudomonadati</taxon>
        <taxon>Pseudomonadota</taxon>
        <taxon>Gammaproteobacteria</taxon>
        <taxon>Thiotrichales</taxon>
        <taxon>Thiotrichaceae</taxon>
        <taxon>Candidatus Marithioploca</taxon>
    </lineage>
</organism>
<evidence type="ECO:0000256" key="1">
    <source>
        <dbReference type="ARBA" id="ARBA00022741"/>
    </source>
</evidence>
<dbReference type="InterPro" id="IPR050130">
    <property type="entry name" value="ClpA_ClpB"/>
</dbReference>
<dbReference type="PRINTS" id="PR00300">
    <property type="entry name" value="CLPPROTEASEA"/>
</dbReference>
<proteinExistence type="predicted"/>
<dbReference type="PANTHER" id="PTHR11638">
    <property type="entry name" value="ATP-DEPENDENT CLP PROTEASE"/>
    <property type="match status" value="1"/>
</dbReference>
<reference evidence="6" key="1">
    <citation type="submission" date="2023-06" db="EMBL/GenBank/DDBJ databases">
        <title>Uncultivated large filamentous bacteria from sulfidic sediments reveal new species and different genomic features in energy metabolism and defense.</title>
        <authorList>
            <person name="Fonseca A."/>
        </authorList>
    </citation>
    <scope>NUCLEOTIDE SEQUENCE</scope>
    <source>
        <strain evidence="6">HSG4</strain>
    </source>
</reference>
<accession>A0ABT7VQL0</accession>
<dbReference type="SUPFAM" id="SSF52540">
    <property type="entry name" value="P-loop containing nucleoside triphosphate hydrolases"/>
    <property type="match status" value="2"/>
</dbReference>
<dbReference type="SMART" id="SM01086">
    <property type="entry name" value="ClpB_D2-small"/>
    <property type="match status" value="1"/>
</dbReference>
<evidence type="ECO:0000259" key="5">
    <source>
        <dbReference type="SMART" id="SM01086"/>
    </source>
</evidence>
<feature type="domain" description="Clp ATPase C-terminal" evidence="5">
    <location>
        <begin position="665"/>
        <end position="754"/>
    </location>
</feature>
<protein>
    <submittedName>
        <fullName evidence="6">AAA family ATPase</fullName>
    </submittedName>
</protein>
<sequence>MANIFSLPIWTVSLAFSEDMSLVSPLLIPETITINESPVTLAKALINGLEEGNIKQGEYMEMLQYAPTLSLSCSQLSVSLQAPRQHVLYPDIALTFDYFYTPLPNQYYLGFVPVLGIEGYADTHKELVSVLQHAIELEFSRKKRYSSVQHLITTQWYKGVKAEKHAIETRFHSLSELDNLYKGRDKQWLPEMAKLLTRTPQRRCFEREKEVEQMRRALTGKYSRSVLLVGRAGVGKTGIVEEVYRIVSMFPFFFQKTETSNGVNFWETTAARLLQKLTVDTGWEESLGLALEELSQRGDFLYVRNLAQLFEVGAYEGNPISIAEFMREHLAQGSLRMITECTDEELANIDTRAPGYTNLFQVLRLEPPAVTRQPDIVRRRLRVSHPKRVIPKEAIKETLRLQQRYALYSGFPGKTVHFLESILNQEATQDLTREAVVTRFCEESGMPRFLIDSRFTLKLDETRQFFQSRLFGQETAIDIIVNLLASVKTRLTRPGKPIASLLFVGPTGVGKTELAKALAEFMFGNSDRLLRFDMSEYADEIAVLRLTGDVSGGQGLLTNKVRQQPFSVILFDELEKAHYAFYDLLLQIMGEGRLTDARGQVADFCSSVIIMTSNIGATSRQRNPGFHQKDHSHQALHQHYLHAVQHFFRPELFNRLDQVIPFNALELRVLRPIVCREWDKIIARLRTRNVTIKMEEPVIDFLAHLSRDSHYGARQLQRCLHEQIVIPLATNLNRYPFSTSMIITVSKGKAGLAFKTTVFTQKARADQTLADSKWTLRELTRTATAARRLAQQINEGPFMNKLWSKWDILERDRRGGGKNFWQEPLIVLEYGTLHQLLEETKTLLQQIETIEINCSLAFIGINTLEGKLTTELLDWEKAYQAWQIRLLDAVQPEMGVCTLGIYGVSDYLHEIINIFNQLFEKQGWIVTEREVWIGKKGEKYIYIDGISTYPGEKLVGHEIQIIGEGAGLYLLKEGGVHVWRDRDEEKHPYAVLFMQTSLGKFQTPSGIHRKKFLEGMETIREYWKNGFFDFVSQTREESSNWHAVLEKHKEEDFKKILQGVLCGEITEIEYPTIEDNPFDDLSLDDSVPF</sequence>
<dbReference type="Gene3D" id="1.10.8.60">
    <property type="match status" value="1"/>
</dbReference>
<evidence type="ECO:0000259" key="4">
    <source>
        <dbReference type="SMART" id="SM00382"/>
    </source>
</evidence>
<gene>
    <name evidence="6" type="ORF">QUF54_01215</name>
</gene>
<dbReference type="Pfam" id="PF10431">
    <property type="entry name" value="ClpB_D2-small"/>
    <property type="match status" value="1"/>
</dbReference>
<dbReference type="EMBL" id="JAUCGM010000027">
    <property type="protein sequence ID" value="MDM8561956.1"/>
    <property type="molecule type" value="Genomic_DNA"/>
</dbReference>
<dbReference type="InterPro" id="IPR001270">
    <property type="entry name" value="ClpA/B"/>
</dbReference>
<dbReference type="InterPro" id="IPR027417">
    <property type="entry name" value="P-loop_NTPase"/>
</dbReference>
<evidence type="ECO:0000256" key="3">
    <source>
        <dbReference type="ARBA" id="ARBA00023186"/>
    </source>
</evidence>
<dbReference type="Gene3D" id="3.40.50.300">
    <property type="entry name" value="P-loop containing nucleotide triphosphate hydrolases"/>
    <property type="match status" value="2"/>
</dbReference>
<dbReference type="SMART" id="SM00382">
    <property type="entry name" value="AAA"/>
    <property type="match status" value="1"/>
</dbReference>
<evidence type="ECO:0000313" key="6">
    <source>
        <dbReference type="EMBL" id="MDM8561956.1"/>
    </source>
</evidence>
<keyword evidence="2" id="KW-0067">ATP-binding</keyword>
<dbReference type="Pfam" id="PF07724">
    <property type="entry name" value="AAA_2"/>
    <property type="match status" value="1"/>
</dbReference>
<dbReference type="InterPro" id="IPR003959">
    <property type="entry name" value="ATPase_AAA_core"/>
</dbReference>
<dbReference type="InterPro" id="IPR003593">
    <property type="entry name" value="AAA+_ATPase"/>
</dbReference>
<feature type="domain" description="AAA+ ATPase" evidence="4">
    <location>
        <begin position="497"/>
        <end position="666"/>
    </location>
</feature>
<comment type="caution">
    <text evidence="6">The sequence shown here is derived from an EMBL/GenBank/DDBJ whole genome shotgun (WGS) entry which is preliminary data.</text>
</comment>